<dbReference type="GeneID" id="56144354"/>
<dbReference type="InterPro" id="IPR032875">
    <property type="entry name" value="Succ_CoA_lig_flav_dom"/>
</dbReference>
<dbReference type="Gene3D" id="3.40.50.261">
    <property type="entry name" value="Succinyl-CoA synthetase domains"/>
    <property type="match status" value="2"/>
</dbReference>
<dbReference type="Pfam" id="PF13380">
    <property type="entry name" value="CoA_binding_2"/>
    <property type="match status" value="1"/>
</dbReference>
<keyword evidence="8" id="KW-1185">Reference proteome</keyword>
<accession>A0A7D6CQ09</accession>
<dbReference type="InterPro" id="IPR036291">
    <property type="entry name" value="NAD(P)-bd_dom_sf"/>
</dbReference>
<dbReference type="RefSeq" id="WP_180840401.1">
    <property type="nucleotide sequence ID" value="NZ_CP059154.1"/>
</dbReference>
<evidence type="ECO:0000313" key="7">
    <source>
        <dbReference type="EMBL" id="QLK25211.1"/>
    </source>
</evidence>
<dbReference type="SMART" id="SM00881">
    <property type="entry name" value="CoA_binding"/>
    <property type="match status" value="1"/>
</dbReference>
<organism evidence="7 8">
    <name type="scientific">Natrinema zhouii</name>
    <dbReference type="NCBI Taxonomy" id="1710539"/>
    <lineage>
        <taxon>Archaea</taxon>
        <taxon>Methanobacteriati</taxon>
        <taxon>Methanobacteriota</taxon>
        <taxon>Stenosarchaea group</taxon>
        <taxon>Halobacteria</taxon>
        <taxon>Halobacteriales</taxon>
        <taxon>Natrialbaceae</taxon>
        <taxon>Natrinema</taxon>
    </lineage>
</organism>
<evidence type="ECO:0000256" key="5">
    <source>
        <dbReference type="ARBA" id="ARBA00022840"/>
    </source>
</evidence>
<feature type="domain" description="CoA-binding" evidence="6">
    <location>
        <begin position="7"/>
        <end position="100"/>
    </location>
</feature>
<dbReference type="Gene3D" id="3.30.1490.20">
    <property type="entry name" value="ATP-grasp fold, A domain"/>
    <property type="match status" value="1"/>
</dbReference>
<dbReference type="Proteomes" id="UP000510869">
    <property type="component" value="Chromosome"/>
</dbReference>
<dbReference type="GO" id="GO:0005524">
    <property type="term" value="F:ATP binding"/>
    <property type="evidence" value="ECO:0007669"/>
    <property type="project" value="UniProtKB-KW"/>
</dbReference>
<gene>
    <name evidence="7" type="ORF">HYG81_14075</name>
</gene>
<dbReference type="PANTHER" id="PTHR43334:SF1">
    <property type="entry name" value="3-HYDROXYPROPIONATE--COA LIGASE [ADP-FORMING]"/>
    <property type="match status" value="1"/>
</dbReference>
<evidence type="ECO:0000256" key="4">
    <source>
        <dbReference type="ARBA" id="ARBA00022741"/>
    </source>
</evidence>
<dbReference type="SUPFAM" id="SSF52210">
    <property type="entry name" value="Succinyl-CoA synthetase domains"/>
    <property type="match status" value="2"/>
</dbReference>
<dbReference type="Gene3D" id="3.30.470.20">
    <property type="entry name" value="ATP-grasp fold, B domain"/>
    <property type="match status" value="1"/>
</dbReference>
<comment type="catalytic activity">
    <reaction evidence="1">
        <text>acetate + ATP + CoA = acetyl-CoA + ADP + phosphate</text>
        <dbReference type="Rhea" id="RHEA:15081"/>
        <dbReference type="ChEBI" id="CHEBI:30089"/>
        <dbReference type="ChEBI" id="CHEBI:30616"/>
        <dbReference type="ChEBI" id="CHEBI:43474"/>
        <dbReference type="ChEBI" id="CHEBI:57287"/>
        <dbReference type="ChEBI" id="CHEBI:57288"/>
        <dbReference type="ChEBI" id="CHEBI:456216"/>
        <dbReference type="EC" id="6.2.1.13"/>
    </reaction>
</comment>
<dbReference type="KEGG" id="nay:HYG81_14075"/>
<protein>
    <recommendedName>
        <fullName evidence="2">acetate--CoA ligase (ADP-forming)</fullName>
        <ecNumber evidence="2">6.2.1.13</ecNumber>
    </recommendedName>
</protein>
<evidence type="ECO:0000259" key="6">
    <source>
        <dbReference type="SMART" id="SM00881"/>
    </source>
</evidence>
<dbReference type="PANTHER" id="PTHR43334">
    <property type="entry name" value="ACETATE--COA LIGASE [ADP-FORMING]"/>
    <property type="match status" value="1"/>
</dbReference>
<dbReference type="InterPro" id="IPR013815">
    <property type="entry name" value="ATP_grasp_subdomain_1"/>
</dbReference>
<dbReference type="InterPro" id="IPR016102">
    <property type="entry name" value="Succinyl-CoA_synth-like"/>
</dbReference>
<evidence type="ECO:0000313" key="8">
    <source>
        <dbReference type="Proteomes" id="UP000510869"/>
    </source>
</evidence>
<dbReference type="EMBL" id="CP059154">
    <property type="protein sequence ID" value="QLK25211.1"/>
    <property type="molecule type" value="Genomic_DNA"/>
</dbReference>
<dbReference type="Pfam" id="PF13607">
    <property type="entry name" value="Succ_CoA_lig"/>
    <property type="match status" value="1"/>
</dbReference>
<dbReference type="AlphaFoldDB" id="A0A7D6CQ09"/>
<dbReference type="OrthoDB" id="18103at2157"/>
<dbReference type="Pfam" id="PF13549">
    <property type="entry name" value="ATP-grasp_5"/>
    <property type="match status" value="1"/>
</dbReference>
<dbReference type="SUPFAM" id="SSF51735">
    <property type="entry name" value="NAD(P)-binding Rossmann-fold domains"/>
    <property type="match status" value="1"/>
</dbReference>
<dbReference type="SUPFAM" id="SSF56059">
    <property type="entry name" value="Glutathione synthetase ATP-binding domain-like"/>
    <property type="match status" value="1"/>
</dbReference>
<dbReference type="InterPro" id="IPR043938">
    <property type="entry name" value="Ligase_CoA_dom"/>
</dbReference>
<evidence type="ECO:0000256" key="3">
    <source>
        <dbReference type="ARBA" id="ARBA00022598"/>
    </source>
</evidence>
<evidence type="ECO:0000256" key="1">
    <source>
        <dbReference type="ARBA" id="ARBA00001619"/>
    </source>
</evidence>
<evidence type="ECO:0000256" key="2">
    <source>
        <dbReference type="ARBA" id="ARBA00012957"/>
    </source>
</evidence>
<dbReference type="Pfam" id="PF19045">
    <property type="entry name" value="Ligase_CoA_2"/>
    <property type="match status" value="1"/>
</dbReference>
<keyword evidence="4" id="KW-0547">Nucleotide-binding</keyword>
<keyword evidence="3 7" id="KW-0436">Ligase</keyword>
<name>A0A7D6CQ09_9EURY</name>
<sequence length="708" mass="75410">MGRLSALFDPDAVAVVGATDREGAVGRAILENLRDGFTGDVVPINPSRDEVLGLECYPDASSAPPIDLAVVVVPPEIVIESIRDLAEAGTENVVVITAGFSETGSEGAERERQLRAVADEHDLNVVGPNSLGIMATSNGMNATFGPESALEGSISFMSQSGAFITAVLDWANEQGIGFRDVVSLGNKTVLDETDFVREWGDDPDTDVIIGYLEDVGNGQGFIEAAREVTEDTPIVLVKSGRTDAGAQAASSHTGAIAGSERAYEAGLEQAGVIRARSVQELFDYARALAGLPEPESDGVAVVTNAGGPGVLTTDAVGDSRLEMASFTDETIDTLATAMPDEANVYNPIDAIGDADVDRFGEALEIALEDPNVGSAVVVAAPTAVLSYDDLAERVIETLEAHETPVVTCLMGGKRARDAEETLREAGVPNYFDPSRAVSGLDALARFRDIRERTVDQPVTFDVDRERAREILARVRHRDDNRLGVESMNLLEAYGIPTPAGEIVDDPDRARELAEGIEGDVVMKIVSPDISHKSDIGGVKVGVADEDVYDAYEDLISRARNYQPDATIVGVQIQERLDLETATETIVGMNRDPQFGPLLLFGLGGIFVEILEDTSVRVAPIGEGEAREMVDEIRAAPLLRGARGRDPADVEGVVETIQRLSQLVTDFPSILELDINPLVAGPEGVQAIDLRLTVDADELDADEPDTEEP</sequence>
<dbReference type="Gene3D" id="3.40.50.720">
    <property type="entry name" value="NAD(P)-binding Rossmann-like Domain"/>
    <property type="match status" value="1"/>
</dbReference>
<reference evidence="7 8" key="1">
    <citation type="submission" date="2020-07" db="EMBL/GenBank/DDBJ databases">
        <title>Natrinema (YPL30) sp. nov. and Haloterrigena xxxxxx (YPL8) sp. nov., isolated from a salt mine.</title>
        <authorList>
            <person name="Cui H."/>
        </authorList>
    </citation>
    <scope>NUCLEOTIDE SEQUENCE [LARGE SCALE GENOMIC DNA]</scope>
    <source>
        <strain evidence="7 8">YPL13</strain>
    </source>
</reference>
<dbReference type="FunFam" id="3.30.1490.20:FF:000020">
    <property type="entry name" value="Protein lysine acetyltransferase"/>
    <property type="match status" value="1"/>
</dbReference>
<dbReference type="EC" id="6.2.1.13" evidence="2"/>
<dbReference type="InterPro" id="IPR003781">
    <property type="entry name" value="CoA-bd"/>
</dbReference>
<proteinExistence type="predicted"/>
<dbReference type="InterPro" id="IPR051538">
    <property type="entry name" value="Acyl-CoA_Synth/Transferase"/>
</dbReference>
<dbReference type="GO" id="GO:0043758">
    <property type="term" value="F:acetate-CoA ligase (ADP-forming) activity"/>
    <property type="evidence" value="ECO:0007669"/>
    <property type="project" value="UniProtKB-EC"/>
</dbReference>
<keyword evidence="5" id="KW-0067">ATP-binding</keyword>